<keyword evidence="2" id="KW-1185">Reference proteome</keyword>
<organism evidence="1 2">
    <name type="scientific">Cuscuta campestris</name>
    <dbReference type="NCBI Taxonomy" id="132261"/>
    <lineage>
        <taxon>Eukaryota</taxon>
        <taxon>Viridiplantae</taxon>
        <taxon>Streptophyta</taxon>
        <taxon>Embryophyta</taxon>
        <taxon>Tracheophyta</taxon>
        <taxon>Spermatophyta</taxon>
        <taxon>Magnoliopsida</taxon>
        <taxon>eudicotyledons</taxon>
        <taxon>Gunneridae</taxon>
        <taxon>Pentapetalae</taxon>
        <taxon>asterids</taxon>
        <taxon>lamiids</taxon>
        <taxon>Solanales</taxon>
        <taxon>Convolvulaceae</taxon>
        <taxon>Cuscuteae</taxon>
        <taxon>Cuscuta</taxon>
        <taxon>Cuscuta subgen. Grammica</taxon>
        <taxon>Cuscuta sect. Cleistogrammica</taxon>
    </lineage>
</organism>
<protein>
    <submittedName>
        <fullName evidence="1">Uncharacterized protein</fullName>
    </submittedName>
</protein>
<accession>A0A484NBX4</accession>
<gene>
    <name evidence="1" type="ORF">CCAM_LOCUS40478</name>
</gene>
<reference evidence="1 2" key="1">
    <citation type="submission" date="2018-04" db="EMBL/GenBank/DDBJ databases">
        <authorList>
            <person name="Vogel A."/>
        </authorList>
    </citation>
    <scope>NUCLEOTIDE SEQUENCE [LARGE SCALE GENOMIC DNA]</scope>
</reference>
<dbReference type="AlphaFoldDB" id="A0A484NBX4"/>
<evidence type="ECO:0000313" key="2">
    <source>
        <dbReference type="Proteomes" id="UP000595140"/>
    </source>
</evidence>
<sequence>MSFQNKSFSIDNWQDNTRSESAVLEGNIENCVKDGLKHPDSTVDVVNGNVGELFPQNKSSNIDSSQDNSGSKSAVLEGNIENCVKDDLKHPNSVVHVVNGNVGELFPQNKSSNIDSSQDNSGSKSAVLEYFYGYMLEFAAIVSSILCLDAISVRVFFHSFLVIWLGMR</sequence>
<proteinExistence type="predicted"/>
<dbReference type="Proteomes" id="UP000595140">
    <property type="component" value="Unassembled WGS sequence"/>
</dbReference>
<name>A0A484NBX4_9ASTE</name>
<dbReference type="EMBL" id="OOIL02006618">
    <property type="protein sequence ID" value="VFQ98702.1"/>
    <property type="molecule type" value="Genomic_DNA"/>
</dbReference>
<evidence type="ECO:0000313" key="1">
    <source>
        <dbReference type="EMBL" id="VFQ98702.1"/>
    </source>
</evidence>